<proteinExistence type="predicted"/>
<evidence type="ECO:0000259" key="1">
    <source>
        <dbReference type="PROSITE" id="PS50275"/>
    </source>
</evidence>
<keyword evidence="5" id="KW-1185">Reference proteome</keyword>
<comment type="caution">
    <text evidence="4">The sequence shown here is derived from an EMBL/GenBank/DDBJ whole genome shotgun (WGS) entry which is preliminary data.</text>
</comment>
<dbReference type="EMBL" id="JAPFFF010000013">
    <property type="protein sequence ID" value="KAK8871331.1"/>
    <property type="molecule type" value="Genomic_DNA"/>
</dbReference>
<reference evidence="4 5" key="1">
    <citation type="submission" date="2024-04" db="EMBL/GenBank/DDBJ databases">
        <title>Tritrichomonas musculus Genome.</title>
        <authorList>
            <person name="Alves-Ferreira E."/>
            <person name="Grigg M."/>
            <person name="Lorenzi H."/>
            <person name="Galac M."/>
        </authorList>
    </citation>
    <scope>NUCLEOTIDE SEQUENCE [LARGE SCALE GENOMIC DNA]</scope>
    <source>
        <strain evidence="4 5">EAF2021</strain>
    </source>
</reference>
<dbReference type="InterPro" id="IPR002013">
    <property type="entry name" value="SAC_dom"/>
</dbReference>
<dbReference type="PANTHER" id="PTHR46817">
    <property type="entry name" value="PHOSPHOINOSITIDE PHOSPHATASE SAC9-RELATED"/>
    <property type="match status" value="1"/>
</dbReference>
<dbReference type="EMBL" id="JAPFFF010000013">
    <property type="protein sequence ID" value="KAK8871324.1"/>
    <property type="molecule type" value="Genomic_DNA"/>
</dbReference>
<evidence type="ECO:0000313" key="4">
    <source>
        <dbReference type="EMBL" id="KAK8871331.1"/>
    </source>
</evidence>
<evidence type="ECO:0000313" key="5">
    <source>
        <dbReference type="Proteomes" id="UP001470230"/>
    </source>
</evidence>
<protein>
    <recommendedName>
        <fullName evidence="1">SAC domain-containing protein</fullName>
    </recommendedName>
</protein>
<sequence>MHSVKIPSSEVVIYETQGNGVILLVKKASDQKYYLFLINSINGAITFDGIEGSSIFDTKLQALKSMQANFSLSMDSNPVVAQALVGAARYGPVLYILVVKQSAPIARIQNAHTIFSVTDTEFYKINLHFHPPLTQQEQRRIDRIVEFPVAEYHMWCETKDLTVPIYSDQHDSSFLWNKHWTKVFEDLGQKDVCIELLQGTANTEIIYLNSSKKGISRQQSQTSQETLINSDQTQQFKPTLSANASANNLSNFNKVSSQNNISRQSSSTGLQTEGMFYRFTIISIRESTNGGTRYYARGIDKDHHPANEVMCHLVVESNDGHLWSHIWRRGSIPIKWSTVLAKNLPTVSISIQPDSGSDTHFYFDYLKTFFPENIFCINLLHNHSTNSEYPLCLAYQSAVERLENISYIEFDWHKEVKDKGISGAVELLYCYLPEIEFTYSKTQTDIPIAQNSNNNAKNPIQKRGSKPSIFSSLSILFPNEISDSDSHTKLNLVDNEKVLLPEFGCPFTKIQKSTVRINCMDSLDRTNVVSFFYATKVVSNILEQIGVCESIKTYEQLMQLPLSIRNFLCESFLGIGDCVSYLYTNTPACMTEIFHEVAEDDIKTKSDSSIAVKRRYHNFLTDRKRQKAYNMFLGKCFEQHIPNVDCSELPICVSMGSAQFMKPFLSDGKNAIDPTNLLQISSYTINSVGCKAIIMLLSEICYVTDIYMIISPPNPPSTVSISSSLGFGMKTPLVEKVALPFVTKPQPVFIKIPPDRNNYELNMMRFLIFEFETRTVDKKMKFIQPDTITLSNIFVFGRRTCNPSSVKKYYNFTYQNFPTFDQQSKLHSNISLNEIYSANQDNTKLSAGQSMESLYLSSDSYGFRSASSIQFMSPPSSQDIPFSNPVNTSTSNIVINLPPPSSFTKENMKPDEVLKNLNRHDFIEFLSIIQFEDSRITHHYGRLQSLKIAALHGFNPLNFNISNYFRDIPDISPIEHKCSVCGKTSCWQCFLCDKHFCKSKSCSKQNYFQEAFFFKQSSIVCDQCAKTLEKYRNEIKNLLFGYKNFFALENQTEGDLNALMTSFINDAKTKKIELLKQENENNNKQSAHSGYITELSLEQQKDQIIQKPIETDPSRFPLAFFIDTLNPSYNLLLTEEGWSISSEEWGKNFFCIALGYRLELTSLFVKGSDDCVIRITQGEGKSELMELKANTEHNCQGFCGRLFSINLVSGTLNSIYFKGKKIARAENRQKLPPATSNPLKLKYLKTKNNPINTSKIISTELSKDKSIMGVVLQSFSGIHSILIEFYKLHSIIPFKVIKRYIPETDSGNEFIIIFKKPVVGARVDIQVIDSGILKEPKVMLI</sequence>
<dbReference type="PANTHER" id="PTHR46817:SF1">
    <property type="entry name" value="SAC DOMAIN-CONTAINING PROTEIN"/>
    <property type="match status" value="1"/>
</dbReference>
<dbReference type="Proteomes" id="UP001470230">
    <property type="component" value="Unassembled WGS sequence"/>
</dbReference>
<evidence type="ECO:0000313" key="3">
    <source>
        <dbReference type="EMBL" id="KAK8871324.1"/>
    </source>
</evidence>
<name>A0ABR2J197_9EUKA</name>
<gene>
    <name evidence="2" type="ORF">M9Y10_007039</name>
    <name evidence="3" type="ORF">M9Y10_007044</name>
    <name evidence="4" type="ORF">M9Y10_007051</name>
</gene>
<organism evidence="4 5">
    <name type="scientific">Tritrichomonas musculus</name>
    <dbReference type="NCBI Taxonomy" id="1915356"/>
    <lineage>
        <taxon>Eukaryota</taxon>
        <taxon>Metamonada</taxon>
        <taxon>Parabasalia</taxon>
        <taxon>Tritrichomonadida</taxon>
        <taxon>Tritrichomonadidae</taxon>
        <taxon>Tritrichomonas</taxon>
    </lineage>
</organism>
<feature type="domain" description="SAC" evidence="1">
    <location>
        <begin position="169"/>
        <end position="585"/>
    </location>
</feature>
<dbReference type="Pfam" id="PF02383">
    <property type="entry name" value="Syja_N"/>
    <property type="match status" value="1"/>
</dbReference>
<evidence type="ECO:0000313" key="2">
    <source>
        <dbReference type="EMBL" id="KAK8871319.1"/>
    </source>
</evidence>
<dbReference type="EMBL" id="JAPFFF010000013">
    <property type="protein sequence ID" value="KAK8871319.1"/>
    <property type="molecule type" value="Genomic_DNA"/>
</dbReference>
<accession>A0ABR2J197</accession>
<dbReference type="PROSITE" id="PS50275">
    <property type="entry name" value="SAC"/>
    <property type="match status" value="1"/>
</dbReference>